<dbReference type="OrthoDB" id="10360681at2759"/>
<organism evidence="1 2">
    <name type="scientific">Aphis craccivora</name>
    <name type="common">Cowpea aphid</name>
    <dbReference type="NCBI Taxonomy" id="307492"/>
    <lineage>
        <taxon>Eukaryota</taxon>
        <taxon>Metazoa</taxon>
        <taxon>Ecdysozoa</taxon>
        <taxon>Arthropoda</taxon>
        <taxon>Hexapoda</taxon>
        <taxon>Insecta</taxon>
        <taxon>Pterygota</taxon>
        <taxon>Neoptera</taxon>
        <taxon>Paraneoptera</taxon>
        <taxon>Hemiptera</taxon>
        <taxon>Sternorrhyncha</taxon>
        <taxon>Aphidomorpha</taxon>
        <taxon>Aphidoidea</taxon>
        <taxon>Aphididae</taxon>
        <taxon>Aphidini</taxon>
        <taxon>Aphis</taxon>
        <taxon>Aphis</taxon>
    </lineage>
</organism>
<reference evidence="1 2" key="1">
    <citation type="submission" date="2019-08" db="EMBL/GenBank/DDBJ databases">
        <title>Whole genome of Aphis craccivora.</title>
        <authorList>
            <person name="Voronova N.V."/>
            <person name="Shulinski R.S."/>
            <person name="Bandarenka Y.V."/>
            <person name="Zhorov D.G."/>
            <person name="Warner D."/>
        </authorList>
    </citation>
    <scope>NUCLEOTIDE SEQUENCE [LARGE SCALE GENOMIC DNA]</scope>
    <source>
        <strain evidence="1">180601</strain>
        <tissue evidence="1">Whole Body</tissue>
    </source>
</reference>
<dbReference type="Proteomes" id="UP000478052">
    <property type="component" value="Unassembled WGS sequence"/>
</dbReference>
<keyword evidence="2" id="KW-1185">Reference proteome</keyword>
<proteinExistence type="predicted"/>
<dbReference type="AlphaFoldDB" id="A0A6G0VUT5"/>
<dbReference type="EMBL" id="VUJU01011514">
    <property type="protein sequence ID" value="KAF0710831.1"/>
    <property type="molecule type" value="Genomic_DNA"/>
</dbReference>
<accession>A0A6G0VUT5</accession>
<comment type="caution">
    <text evidence="1">The sequence shown here is derived from an EMBL/GenBank/DDBJ whole genome shotgun (WGS) entry which is preliminary data.</text>
</comment>
<evidence type="ECO:0000313" key="1">
    <source>
        <dbReference type="EMBL" id="KAF0710831.1"/>
    </source>
</evidence>
<protein>
    <submittedName>
        <fullName evidence="1">Zinc finger MYM-type protein 1-like</fullName>
    </submittedName>
</protein>
<feature type="non-terminal residue" evidence="1">
    <location>
        <position position="1"/>
    </location>
</feature>
<sequence>WMYGFVRLQSSIANSNMSSEGEKCNFCNRLRNNLNKVNWNRHLAKYELLFSTKITKPNKKSKNYRCGDIKSFFSCKRPKTENPDSDKQIHIPSVSEILSTDTPTAEKLSAVYEDPTSSKGNSESICINYHQTPSVSDILPTDTPTAEKLSAVYEDTTSSKGNVEYTHIEYLEATSIEKEKLLCLENCESTKLHLLEVTFLIKNNIVI</sequence>
<gene>
    <name evidence="1" type="ORF">FWK35_00034985</name>
</gene>
<evidence type="ECO:0000313" key="2">
    <source>
        <dbReference type="Proteomes" id="UP000478052"/>
    </source>
</evidence>
<name>A0A6G0VUT5_APHCR</name>